<proteinExistence type="inferred from homology"/>
<name>D8RAU1_SELML</name>
<evidence type="ECO:0000256" key="2">
    <source>
        <dbReference type="ARBA" id="ARBA00007535"/>
    </source>
</evidence>
<keyword evidence="4 6" id="KW-1133">Transmembrane helix</keyword>
<dbReference type="GO" id="GO:0015095">
    <property type="term" value="F:magnesium ion transmembrane transporter activity"/>
    <property type="evidence" value="ECO:0000318"/>
    <property type="project" value="GO_Central"/>
</dbReference>
<dbReference type="InParanoid" id="D8RAU1"/>
<sequence length="313" mass="34078">MSARAWKRMDSAGKIQAWPLDTNDINQRFPLVPPFVVSQSSMVTVANYWGVIVMNLEYLCCIIAGSEVFVLDSGLANAYIEDLGSKLRSINNSSENSSIDRRTPTAFQSLALASGIDEVWRFLGPRVANLVGRAEVLRCQASNCCVGDLPTVRIATAQLKQEISSTYAIARNIQSALYENDDGGNQDLARALCAYKPLLAGINQGLKHCKKSTIECVEEVAKSRMAEASAKRETSMLVIAAATFCITSVFNSITGLFGMNVPNGHETDDNMYFGKIIVICTGASLGLLILSLVLFKRLEMVEGLFARSRKGSK</sequence>
<reference evidence="7 8" key="1">
    <citation type="journal article" date="2011" name="Science">
        <title>The Selaginella genome identifies genetic changes associated with the evolution of vascular plants.</title>
        <authorList>
            <person name="Banks J.A."/>
            <person name="Nishiyama T."/>
            <person name="Hasebe M."/>
            <person name="Bowman J.L."/>
            <person name="Gribskov M."/>
            <person name="dePamphilis C."/>
            <person name="Albert V.A."/>
            <person name="Aono N."/>
            <person name="Aoyama T."/>
            <person name="Ambrose B.A."/>
            <person name="Ashton N.W."/>
            <person name="Axtell M.J."/>
            <person name="Barker E."/>
            <person name="Barker M.S."/>
            <person name="Bennetzen J.L."/>
            <person name="Bonawitz N.D."/>
            <person name="Chapple C."/>
            <person name="Cheng C."/>
            <person name="Correa L.G."/>
            <person name="Dacre M."/>
            <person name="DeBarry J."/>
            <person name="Dreyer I."/>
            <person name="Elias M."/>
            <person name="Engstrom E.M."/>
            <person name="Estelle M."/>
            <person name="Feng L."/>
            <person name="Finet C."/>
            <person name="Floyd S.K."/>
            <person name="Frommer W.B."/>
            <person name="Fujita T."/>
            <person name="Gramzow L."/>
            <person name="Gutensohn M."/>
            <person name="Harholt J."/>
            <person name="Hattori M."/>
            <person name="Heyl A."/>
            <person name="Hirai T."/>
            <person name="Hiwatashi Y."/>
            <person name="Ishikawa M."/>
            <person name="Iwata M."/>
            <person name="Karol K.G."/>
            <person name="Koehler B."/>
            <person name="Kolukisaoglu U."/>
            <person name="Kubo M."/>
            <person name="Kurata T."/>
            <person name="Lalonde S."/>
            <person name="Li K."/>
            <person name="Li Y."/>
            <person name="Litt A."/>
            <person name="Lyons E."/>
            <person name="Manning G."/>
            <person name="Maruyama T."/>
            <person name="Michael T.P."/>
            <person name="Mikami K."/>
            <person name="Miyazaki S."/>
            <person name="Morinaga S."/>
            <person name="Murata T."/>
            <person name="Mueller-Roeber B."/>
            <person name="Nelson D.R."/>
            <person name="Obara M."/>
            <person name="Oguri Y."/>
            <person name="Olmstead R.G."/>
            <person name="Onodera N."/>
            <person name="Petersen B.L."/>
            <person name="Pils B."/>
            <person name="Prigge M."/>
            <person name="Rensing S.A."/>
            <person name="Riano-Pachon D.M."/>
            <person name="Roberts A.W."/>
            <person name="Sato Y."/>
            <person name="Scheller H.V."/>
            <person name="Schulz B."/>
            <person name="Schulz C."/>
            <person name="Shakirov E.V."/>
            <person name="Shibagaki N."/>
            <person name="Shinohara N."/>
            <person name="Shippen D.E."/>
            <person name="Soerensen I."/>
            <person name="Sotooka R."/>
            <person name="Sugimoto N."/>
            <person name="Sugita M."/>
            <person name="Sumikawa N."/>
            <person name="Tanurdzic M."/>
            <person name="Theissen G."/>
            <person name="Ulvskov P."/>
            <person name="Wakazuki S."/>
            <person name="Weng J.K."/>
            <person name="Willats W.W."/>
            <person name="Wipf D."/>
            <person name="Wolf P.G."/>
            <person name="Yang L."/>
            <person name="Zimmer A.D."/>
            <person name="Zhu Q."/>
            <person name="Mitros T."/>
            <person name="Hellsten U."/>
            <person name="Loque D."/>
            <person name="Otillar R."/>
            <person name="Salamov A."/>
            <person name="Schmutz J."/>
            <person name="Shapiro H."/>
            <person name="Lindquist E."/>
            <person name="Lucas S."/>
            <person name="Rokhsar D."/>
            <person name="Grigoriev I.V."/>
        </authorList>
    </citation>
    <scope>NUCLEOTIDE SEQUENCE [LARGE SCALE GENOMIC DNA]</scope>
</reference>
<dbReference type="Proteomes" id="UP000001514">
    <property type="component" value="Unassembled WGS sequence"/>
</dbReference>
<dbReference type="InterPro" id="IPR045863">
    <property type="entry name" value="CorA_TM1_TM2"/>
</dbReference>
<dbReference type="Gramene" id="EFJ30687">
    <property type="protein sequence ID" value="EFJ30687"/>
    <property type="gene ID" value="SELMODRAFT_409241"/>
</dbReference>
<dbReference type="InterPro" id="IPR039204">
    <property type="entry name" value="MRS2-like"/>
</dbReference>
<protein>
    <recommendedName>
        <fullName evidence="9">Magnesium transporter</fullName>
    </recommendedName>
</protein>
<dbReference type="PANTHER" id="PTHR13890:SF26">
    <property type="entry name" value="MAGNESIUM TRANSPORTER MRS2-1"/>
    <property type="match status" value="1"/>
</dbReference>
<keyword evidence="5 6" id="KW-0472">Membrane</keyword>
<dbReference type="KEGG" id="smo:SELMODRAFT_409241"/>
<evidence type="ECO:0008006" key="9">
    <source>
        <dbReference type="Google" id="ProtNLM"/>
    </source>
</evidence>
<dbReference type="PANTHER" id="PTHR13890">
    <property type="entry name" value="RNA SPLICING PROTEIN MRS2, MITOCHONDRIAL"/>
    <property type="match status" value="1"/>
</dbReference>
<evidence type="ECO:0000313" key="8">
    <source>
        <dbReference type="Proteomes" id="UP000001514"/>
    </source>
</evidence>
<accession>D8RAU1</accession>
<dbReference type="EMBL" id="GL377575">
    <property type="protein sequence ID" value="EFJ30687.1"/>
    <property type="molecule type" value="Genomic_DNA"/>
</dbReference>
<feature type="transmembrane region" description="Helical" evidence="6">
    <location>
        <begin position="234"/>
        <end position="259"/>
    </location>
</feature>
<gene>
    <name evidence="7" type="ORF">SELMODRAFT_409241</name>
</gene>
<dbReference type="HOGENOM" id="CLU_889646_0_0_1"/>
<evidence type="ECO:0000256" key="6">
    <source>
        <dbReference type="SAM" id="Phobius"/>
    </source>
</evidence>
<dbReference type="AlphaFoldDB" id="D8RAU1"/>
<evidence type="ECO:0000313" key="7">
    <source>
        <dbReference type="EMBL" id="EFJ30687.1"/>
    </source>
</evidence>
<organism evidence="8">
    <name type="scientific">Selaginella moellendorffii</name>
    <name type="common">Spikemoss</name>
    <dbReference type="NCBI Taxonomy" id="88036"/>
    <lineage>
        <taxon>Eukaryota</taxon>
        <taxon>Viridiplantae</taxon>
        <taxon>Streptophyta</taxon>
        <taxon>Embryophyta</taxon>
        <taxon>Tracheophyta</taxon>
        <taxon>Lycopodiopsida</taxon>
        <taxon>Selaginellales</taxon>
        <taxon>Selaginellaceae</taxon>
        <taxon>Selaginella</taxon>
    </lineage>
</organism>
<evidence type="ECO:0000256" key="1">
    <source>
        <dbReference type="ARBA" id="ARBA00004141"/>
    </source>
</evidence>
<keyword evidence="3 6" id="KW-0812">Transmembrane</keyword>
<keyword evidence="8" id="KW-1185">Reference proteome</keyword>
<dbReference type="GO" id="GO:0015693">
    <property type="term" value="P:magnesium ion transport"/>
    <property type="evidence" value="ECO:0000318"/>
    <property type="project" value="GO_Central"/>
</dbReference>
<evidence type="ECO:0000256" key="4">
    <source>
        <dbReference type="ARBA" id="ARBA00022989"/>
    </source>
</evidence>
<dbReference type="GO" id="GO:0016020">
    <property type="term" value="C:membrane"/>
    <property type="evidence" value="ECO:0007669"/>
    <property type="project" value="UniProtKB-SubCell"/>
</dbReference>
<comment type="subcellular location">
    <subcellularLocation>
        <location evidence="1">Membrane</location>
        <topology evidence="1">Multi-pass membrane protein</topology>
    </subcellularLocation>
</comment>
<feature type="transmembrane region" description="Helical" evidence="6">
    <location>
        <begin position="271"/>
        <end position="295"/>
    </location>
</feature>
<dbReference type="SUPFAM" id="SSF144083">
    <property type="entry name" value="Magnesium transport protein CorA, transmembrane region"/>
    <property type="match status" value="1"/>
</dbReference>
<dbReference type="Gene3D" id="1.20.58.340">
    <property type="entry name" value="Magnesium transport protein CorA, transmembrane region"/>
    <property type="match status" value="1"/>
</dbReference>
<evidence type="ECO:0000256" key="3">
    <source>
        <dbReference type="ARBA" id="ARBA00022692"/>
    </source>
</evidence>
<comment type="similarity">
    <text evidence="2">Belongs to the CorA metal ion transporter (MIT) (TC 1.A.35.5) family.</text>
</comment>
<evidence type="ECO:0000256" key="5">
    <source>
        <dbReference type="ARBA" id="ARBA00023136"/>
    </source>
</evidence>